<dbReference type="Proteomes" id="UP001281147">
    <property type="component" value="Unassembled WGS sequence"/>
</dbReference>
<evidence type="ECO:0000313" key="2">
    <source>
        <dbReference type="Proteomes" id="UP001281147"/>
    </source>
</evidence>
<evidence type="ECO:0000313" key="1">
    <source>
        <dbReference type="EMBL" id="KAK3724127.1"/>
    </source>
</evidence>
<comment type="caution">
    <text evidence="1">The sequence shown here is derived from an EMBL/GenBank/DDBJ whole genome shotgun (WGS) entry which is preliminary data.</text>
</comment>
<reference evidence="1" key="1">
    <citation type="submission" date="2023-07" db="EMBL/GenBank/DDBJ databases">
        <title>Black Yeasts Isolated from many extreme environments.</title>
        <authorList>
            <person name="Coleine C."/>
            <person name="Stajich J.E."/>
            <person name="Selbmann L."/>
        </authorList>
    </citation>
    <scope>NUCLEOTIDE SEQUENCE</scope>
    <source>
        <strain evidence="1">CCFEE 5714</strain>
    </source>
</reference>
<accession>A0ACC3NWZ9</accession>
<protein>
    <submittedName>
        <fullName evidence="1">Uncharacterized protein</fullName>
    </submittedName>
</protein>
<keyword evidence="2" id="KW-1185">Reference proteome</keyword>
<sequence>MQFSRIPLLFIFTYLASSKQPSAPDAIAAPLRKLPWAQLNFLHTTDTHGWHGGHLQEAQYSADWGDYISFASHLRKRADDDGSDLLLIDTGDRVEGNGLYDASDPRGKYTYDIFKQQDIDVITIGNHELYKNTTSIAEYDELVPAYKDTYVASNLNITDARDGNSVPFSARYRKFTTKNQGIRILAMGFIYNFRGNANNTSIQKVEDTVQEPWFQDAIRNRDVDLFLIAGHVALRNATEYEMIYNAIRSQQWDTPIVFFGGHTHIRDFKKYGDKAYGIESGRYMETYGFLSIDGLEAGGGKGVAATASPTYQRMYIDNNLYSLQHHTGTNASTFDTDSGRDVSNAIADARKALDLDKPFGCAPQDYWLYRTKYPSKNSLLSLVEEHILPDTFSAHMNGSSSPAIVMTNSGALRFDIFKGPFTIDSTYALCPFTSTFRLIRNVPYDAASKVLETLNAGPPILLSDEGKDSRINDLVPPYPPVRHGDMLAQDETVPTDSMLEMRNLNGEQQPLQYHQPALIPGYTTKDDLGTEGDDTVHSPVPLYWPRNMVGANIGFSTSDKDLPEIVDLIYNEYVQGITLETLRRLGVSYGVENTRPALGGKTMTEVIEDDDTDSVGDALKSLTLDGSSDREFVHSQPSDADWHKWFDEEEAPNLNGVMQARTSTRSGAALSTNASVPTSTKQRPHEIGFFDLPAEVLLEIYDYASMSLRGAPRYLDVYQPQDTTYAFPWAPQQYIAYSPNSWYSWTWQIRPMVLWDSEHCRIIALLNKLSTIPKQFSREARAVWFETCTIRVHGDEVPTGHEALSNSDFPMLKRFLRYIGDEISSLKRLRIVRADPPSLPPPSSSALERALEGCDGLRPGVRLELLLATGYYVGARCNVVRCELEDRRLVVCGSEETTMEDLHTGDQAGCSPWFDASKDRSI</sequence>
<proteinExistence type="predicted"/>
<dbReference type="EMBL" id="JAUTXU010000006">
    <property type="protein sequence ID" value="KAK3724127.1"/>
    <property type="molecule type" value="Genomic_DNA"/>
</dbReference>
<name>A0ACC3NWZ9_9PEZI</name>
<organism evidence="1 2">
    <name type="scientific">Vermiconidia calcicola</name>
    <dbReference type="NCBI Taxonomy" id="1690605"/>
    <lineage>
        <taxon>Eukaryota</taxon>
        <taxon>Fungi</taxon>
        <taxon>Dikarya</taxon>
        <taxon>Ascomycota</taxon>
        <taxon>Pezizomycotina</taxon>
        <taxon>Dothideomycetes</taxon>
        <taxon>Dothideomycetidae</taxon>
        <taxon>Mycosphaerellales</taxon>
        <taxon>Extremaceae</taxon>
        <taxon>Vermiconidia</taxon>
    </lineage>
</organism>
<gene>
    <name evidence="1" type="ORF">LTR37_001249</name>
</gene>